<evidence type="ECO:0000256" key="3">
    <source>
        <dbReference type="ARBA" id="ARBA00009759"/>
    </source>
</evidence>
<dbReference type="InterPro" id="IPR020550">
    <property type="entry name" value="Inositol_monophosphatase_CS"/>
</dbReference>
<protein>
    <recommendedName>
        <fullName evidence="5 10">Inositol-1-monophosphatase</fullName>
        <ecNumber evidence="4 10">3.1.3.25</ecNumber>
    </recommendedName>
</protein>
<comment type="cofactor">
    <cofactor evidence="2 9 10">
        <name>Mg(2+)</name>
        <dbReference type="ChEBI" id="CHEBI:18420"/>
    </cofactor>
</comment>
<keyword evidence="8 9" id="KW-0460">Magnesium</keyword>
<gene>
    <name evidence="11" type="primary">suhB_2</name>
    <name evidence="11" type="ORF">TA5114_00771</name>
</gene>
<evidence type="ECO:0000256" key="2">
    <source>
        <dbReference type="ARBA" id="ARBA00001946"/>
    </source>
</evidence>
<dbReference type="RefSeq" id="WP_058314073.1">
    <property type="nucleotide sequence ID" value="NZ_CYTO01000024.1"/>
</dbReference>
<feature type="binding site" evidence="9">
    <location>
        <position position="89"/>
    </location>
    <ligand>
        <name>Mg(2+)</name>
        <dbReference type="ChEBI" id="CHEBI:18420"/>
        <label>1</label>
        <note>catalytic</note>
    </ligand>
</feature>
<dbReference type="PANTHER" id="PTHR20854">
    <property type="entry name" value="INOSITOL MONOPHOSPHATASE"/>
    <property type="match status" value="1"/>
</dbReference>
<dbReference type="InterPro" id="IPR000760">
    <property type="entry name" value="Inositol_monophosphatase-like"/>
</dbReference>
<dbReference type="EC" id="3.1.3.25" evidence="4 10"/>
<proteinExistence type="inferred from homology"/>
<dbReference type="CDD" id="cd01639">
    <property type="entry name" value="IMPase"/>
    <property type="match status" value="1"/>
</dbReference>
<dbReference type="GO" id="GO:0046854">
    <property type="term" value="P:phosphatidylinositol phosphate biosynthetic process"/>
    <property type="evidence" value="ECO:0007669"/>
    <property type="project" value="InterPro"/>
</dbReference>
<dbReference type="GO" id="GO:0006020">
    <property type="term" value="P:inositol metabolic process"/>
    <property type="evidence" value="ECO:0007669"/>
    <property type="project" value="TreeGrafter"/>
</dbReference>
<evidence type="ECO:0000256" key="8">
    <source>
        <dbReference type="ARBA" id="ARBA00022842"/>
    </source>
</evidence>
<dbReference type="SUPFAM" id="SSF56655">
    <property type="entry name" value="Carbohydrate phosphatase"/>
    <property type="match status" value="1"/>
</dbReference>
<evidence type="ECO:0000256" key="9">
    <source>
        <dbReference type="PIRSR" id="PIRSR600760-2"/>
    </source>
</evidence>
<keyword evidence="7 10" id="KW-0378">Hydrolase</keyword>
<dbReference type="Gene3D" id="3.40.190.80">
    <property type="match status" value="1"/>
</dbReference>
<comment type="similarity">
    <text evidence="3 10">Belongs to the inositol monophosphatase superfamily.</text>
</comment>
<feature type="binding site" evidence="9">
    <location>
        <position position="215"/>
    </location>
    <ligand>
        <name>Mg(2+)</name>
        <dbReference type="ChEBI" id="CHEBI:18420"/>
        <label>1</label>
        <note>catalytic</note>
    </ligand>
</feature>
<feature type="binding site" evidence="9">
    <location>
        <position position="88"/>
    </location>
    <ligand>
        <name>Mg(2+)</name>
        <dbReference type="ChEBI" id="CHEBI:18420"/>
        <label>1</label>
        <note>catalytic</note>
    </ligand>
</feature>
<reference evidence="12" key="1">
    <citation type="submission" date="2015-09" db="EMBL/GenBank/DDBJ databases">
        <authorList>
            <person name="Rodrigo-Torres Lidia"/>
            <person name="Arahal R.David."/>
        </authorList>
    </citation>
    <scope>NUCLEOTIDE SEQUENCE [LARGE SCALE GENOMIC DNA]</scope>
    <source>
        <strain evidence="12">CECT 5114</strain>
    </source>
</reference>
<evidence type="ECO:0000256" key="5">
    <source>
        <dbReference type="ARBA" id="ARBA00019784"/>
    </source>
</evidence>
<dbReference type="AlphaFoldDB" id="A0A0P1IN60"/>
<evidence type="ECO:0000256" key="1">
    <source>
        <dbReference type="ARBA" id="ARBA00001033"/>
    </source>
</evidence>
<dbReference type="PRINTS" id="PR00377">
    <property type="entry name" value="IMPHPHTASES"/>
</dbReference>
<dbReference type="PRINTS" id="PR01959">
    <property type="entry name" value="SBIMPHPHTASE"/>
</dbReference>
<dbReference type="STRING" id="1715691.TA5113_02419"/>
<dbReference type="PANTHER" id="PTHR20854:SF4">
    <property type="entry name" value="INOSITOL-1-MONOPHOSPHATASE-RELATED"/>
    <property type="match status" value="1"/>
</dbReference>
<dbReference type="PROSITE" id="PS00630">
    <property type="entry name" value="IMP_2"/>
    <property type="match status" value="1"/>
</dbReference>
<evidence type="ECO:0000256" key="7">
    <source>
        <dbReference type="ARBA" id="ARBA00022801"/>
    </source>
</evidence>
<feature type="binding site" evidence="9">
    <location>
        <position position="69"/>
    </location>
    <ligand>
        <name>Mg(2+)</name>
        <dbReference type="ChEBI" id="CHEBI:18420"/>
        <label>1</label>
        <note>catalytic</note>
    </ligand>
</feature>
<dbReference type="InterPro" id="IPR022337">
    <property type="entry name" value="Inositol_monophosphatase_SuhB"/>
</dbReference>
<dbReference type="GO" id="GO:0008934">
    <property type="term" value="F:inositol monophosphate 1-phosphatase activity"/>
    <property type="evidence" value="ECO:0007669"/>
    <property type="project" value="InterPro"/>
</dbReference>
<evidence type="ECO:0000313" key="12">
    <source>
        <dbReference type="Proteomes" id="UP000051184"/>
    </source>
</evidence>
<dbReference type="EMBL" id="CYUE01000006">
    <property type="protein sequence ID" value="CUK24982.1"/>
    <property type="molecule type" value="Genomic_DNA"/>
</dbReference>
<dbReference type="OrthoDB" id="9785695at2"/>
<feature type="binding site" evidence="9">
    <location>
        <position position="86"/>
    </location>
    <ligand>
        <name>Mg(2+)</name>
        <dbReference type="ChEBI" id="CHEBI:18420"/>
        <label>1</label>
        <note>catalytic</note>
    </ligand>
</feature>
<dbReference type="GO" id="GO:0007165">
    <property type="term" value="P:signal transduction"/>
    <property type="evidence" value="ECO:0007669"/>
    <property type="project" value="TreeGrafter"/>
</dbReference>
<evidence type="ECO:0000313" key="11">
    <source>
        <dbReference type="EMBL" id="CUK24982.1"/>
    </source>
</evidence>
<dbReference type="PROSITE" id="PS00629">
    <property type="entry name" value="IMP_1"/>
    <property type="match status" value="1"/>
</dbReference>
<sequence>MQGSANLNIMMKAARKAGRSLVKDFREVENLQVSTKGAGDFVSKADIAAEAILKEELMGARPTYGWLAEEGGEEAGKDPTRRWIVDPLDGTTNFLHGLPHWAISIALEHKGEIVSGVIYDPAKDEMFYAEKGEGAWLNDSQRLRVSGRNRMIESIFATGVPFGGRRDLPETLQDLARIMPTCAGVRRWGSAALDMAYVAAGRYEGYWERNLNAWDLAAGIIIVKEAGGFARGFDDADNVLETGSVIAANEPIWDQFAKVIRSA</sequence>
<keyword evidence="12" id="KW-1185">Reference proteome</keyword>
<dbReference type="Proteomes" id="UP000051184">
    <property type="component" value="Unassembled WGS sequence"/>
</dbReference>
<comment type="catalytic activity">
    <reaction evidence="1 10">
        <text>a myo-inositol phosphate + H2O = myo-inositol + phosphate</text>
        <dbReference type="Rhea" id="RHEA:24056"/>
        <dbReference type="ChEBI" id="CHEBI:15377"/>
        <dbReference type="ChEBI" id="CHEBI:17268"/>
        <dbReference type="ChEBI" id="CHEBI:43474"/>
        <dbReference type="ChEBI" id="CHEBI:84139"/>
        <dbReference type="EC" id="3.1.3.25"/>
    </reaction>
</comment>
<evidence type="ECO:0000256" key="10">
    <source>
        <dbReference type="RuleBase" id="RU364068"/>
    </source>
</evidence>
<dbReference type="Gene3D" id="3.30.540.10">
    <property type="entry name" value="Fructose-1,6-Bisphosphatase, subunit A, domain 1"/>
    <property type="match status" value="1"/>
</dbReference>
<dbReference type="InterPro" id="IPR020583">
    <property type="entry name" value="Inositol_monoP_metal-BS"/>
</dbReference>
<dbReference type="InterPro" id="IPR033942">
    <property type="entry name" value="IMPase"/>
</dbReference>
<evidence type="ECO:0000256" key="4">
    <source>
        <dbReference type="ARBA" id="ARBA00013106"/>
    </source>
</evidence>
<keyword evidence="6 9" id="KW-0479">Metal-binding</keyword>
<evidence type="ECO:0000256" key="6">
    <source>
        <dbReference type="ARBA" id="ARBA00022723"/>
    </source>
</evidence>
<dbReference type="FunFam" id="3.30.540.10:FF:000003">
    <property type="entry name" value="Inositol-1-monophosphatase"/>
    <property type="match status" value="1"/>
</dbReference>
<dbReference type="Pfam" id="PF00459">
    <property type="entry name" value="Inositol_P"/>
    <property type="match status" value="1"/>
</dbReference>
<name>A0A0P1IN60_9RHOB</name>
<accession>A0A0P1IN60</accession>
<organism evidence="11 12">
    <name type="scientific">Cognatishimia activa</name>
    <dbReference type="NCBI Taxonomy" id="1715691"/>
    <lineage>
        <taxon>Bacteria</taxon>
        <taxon>Pseudomonadati</taxon>
        <taxon>Pseudomonadota</taxon>
        <taxon>Alphaproteobacteria</taxon>
        <taxon>Rhodobacterales</taxon>
        <taxon>Paracoccaceae</taxon>
        <taxon>Cognatishimia</taxon>
    </lineage>
</organism>
<dbReference type="GO" id="GO:0046872">
    <property type="term" value="F:metal ion binding"/>
    <property type="evidence" value="ECO:0007669"/>
    <property type="project" value="UniProtKB-KW"/>
</dbReference>